<proteinExistence type="inferred from homology"/>
<evidence type="ECO:0000259" key="7">
    <source>
        <dbReference type="SMART" id="SM01332"/>
    </source>
</evidence>
<evidence type="ECO:0000256" key="3">
    <source>
        <dbReference type="ARBA" id="ARBA00023306"/>
    </source>
</evidence>
<gene>
    <name evidence="8" type="ORF">CVLEPA_LOCUS4385</name>
</gene>
<evidence type="ECO:0000313" key="9">
    <source>
        <dbReference type="Proteomes" id="UP001642483"/>
    </source>
</evidence>
<evidence type="ECO:0000313" key="8">
    <source>
        <dbReference type="EMBL" id="CAK8674712.1"/>
    </source>
</evidence>
<feature type="domain" description="Cyclin C-terminal" evidence="7">
    <location>
        <begin position="207"/>
        <end position="334"/>
    </location>
</feature>
<feature type="domain" description="Cyclin-like" evidence="6">
    <location>
        <begin position="113"/>
        <end position="198"/>
    </location>
</feature>
<dbReference type="InterPro" id="IPR036915">
    <property type="entry name" value="Cyclin-like_sf"/>
</dbReference>
<feature type="region of interest" description="Disordered" evidence="5">
    <location>
        <begin position="358"/>
        <end position="387"/>
    </location>
</feature>
<dbReference type="InterPro" id="IPR048258">
    <property type="entry name" value="Cyclins_cyclin-box"/>
</dbReference>
<evidence type="ECO:0008006" key="10">
    <source>
        <dbReference type="Google" id="ProtNLM"/>
    </source>
</evidence>
<evidence type="ECO:0000256" key="5">
    <source>
        <dbReference type="SAM" id="MobiDB-lite"/>
    </source>
</evidence>
<dbReference type="InterPro" id="IPR006671">
    <property type="entry name" value="Cyclin_N"/>
</dbReference>
<dbReference type="Gene3D" id="1.10.472.10">
    <property type="entry name" value="Cyclin-like"/>
    <property type="match status" value="2"/>
</dbReference>
<dbReference type="EMBL" id="CAWYQH010000013">
    <property type="protein sequence ID" value="CAK8674712.1"/>
    <property type="molecule type" value="Genomic_DNA"/>
</dbReference>
<evidence type="ECO:0000256" key="2">
    <source>
        <dbReference type="ARBA" id="ARBA00023127"/>
    </source>
</evidence>
<keyword evidence="2 4" id="KW-0195">Cyclin</keyword>
<dbReference type="CDD" id="cd20519">
    <property type="entry name" value="CYCLIN_CCNE_rpt1"/>
    <property type="match status" value="1"/>
</dbReference>
<dbReference type="Pfam" id="PF00134">
    <property type="entry name" value="Cyclin_N"/>
    <property type="match status" value="1"/>
</dbReference>
<comment type="similarity">
    <text evidence="4">Belongs to the cyclin family.</text>
</comment>
<dbReference type="SUPFAM" id="SSF47954">
    <property type="entry name" value="Cyclin-like"/>
    <property type="match status" value="2"/>
</dbReference>
<evidence type="ECO:0000256" key="4">
    <source>
        <dbReference type="RuleBase" id="RU000383"/>
    </source>
</evidence>
<accession>A0ABP0F4S2</accession>
<keyword evidence="1" id="KW-0132">Cell division</keyword>
<evidence type="ECO:0000259" key="6">
    <source>
        <dbReference type="SMART" id="SM00385"/>
    </source>
</evidence>
<dbReference type="Pfam" id="PF02984">
    <property type="entry name" value="Cyclin_C"/>
    <property type="match status" value="1"/>
</dbReference>
<dbReference type="PANTHER" id="PTHR10177">
    <property type="entry name" value="CYCLINS"/>
    <property type="match status" value="1"/>
</dbReference>
<organism evidence="8 9">
    <name type="scientific">Clavelina lepadiformis</name>
    <name type="common">Light-bulb sea squirt</name>
    <name type="synonym">Ascidia lepadiformis</name>
    <dbReference type="NCBI Taxonomy" id="159417"/>
    <lineage>
        <taxon>Eukaryota</taxon>
        <taxon>Metazoa</taxon>
        <taxon>Chordata</taxon>
        <taxon>Tunicata</taxon>
        <taxon>Ascidiacea</taxon>
        <taxon>Aplousobranchia</taxon>
        <taxon>Clavelinidae</taxon>
        <taxon>Clavelina</taxon>
    </lineage>
</organism>
<sequence length="387" mass="43367">MFPTPLKDGPDAENDDIIPLAASSLQTSRPRGKRPGVLQEINADHSPSSHYQFRNIFTPIVQCRASPLPTLSWADSDELWRSMVDKESLYYRSSAYLSRHEDLQPRMRSILLDWLMEVSEVYTLHRETFYLAIDYIDRYLSNTTNIHKTRLQLVGVTALFIAAKLEEIYPPKLTDFAYVTDGACTEEEIISQELLILSTLKWSLSPVTVVSWLNVYLQTAHAAFAANPPSSAFFLPQYPQETFVHISQLIDLCTLDIESLQFPSGVLAASALYHFSSRELATQVSGFQFKDIAACVHWMAPFAITVRDSGLQPMKQFRRVAASDAHNIQTHANNIDTLDIAMENRSRVQTQLATCQSPTEVGGFMTPPKSGQKQSMATTPLPGLCST</sequence>
<keyword evidence="3" id="KW-0131">Cell cycle</keyword>
<evidence type="ECO:0000256" key="1">
    <source>
        <dbReference type="ARBA" id="ARBA00022618"/>
    </source>
</evidence>
<dbReference type="InterPro" id="IPR013763">
    <property type="entry name" value="Cyclin-like_dom"/>
</dbReference>
<protein>
    <recommendedName>
        <fullName evidence="10">Cyclin N-terminal domain-containing protein</fullName>
    </recommendedName>
</protein>
<dbReference type="InterPro" id="IPR039361">
    <property type="entry name" value="Cyclin"/>
</dbReference>
<dbReference type="InterPro" id="IPR004367">
    <property type="entry name" value="Cyclin_C-dom"/>
</dbReference>
<dbReference type="SMART" id="SM01332">
    <property type="entry name" value="Cyclin_C"/>
    <property type="match status" value="1"/>
</dbReference>
<name>A0ABP0F4S2_CLALP</name>
<dbReference type="PROSITE" id="PS00292">
    <property type="entry name" value="CYCLINS"/>
    <property type="match status" value="1"/>
</dbReference>
<keyword evidence="9" id="KW-1185">Reference proteome</keyword>
<reference evidence="8 9" key="1">
    <citation type="submission" date="2024-02" db="EMBL/GenBank/DDBJ databases">
        <authorList>
            <person name="Daric V."/>
            <person name="Darras S."/>
        </authorList>
    </citation>
    <scope>NUCLEOTIDE SEQUENCE [LARGE SCALE GENOMIC DNA]</scope>
</reference>
<dbReference type="Proteomes" id="UP001642483">
    <property type="component" value="Unassembled WGS sequence"/>
</dbReference>
<comment type="caution">
    <text evidence="8">The sequence shown here is derived from an EMBL/GenBank/DDBJ whole genome shotgun (WGS) entry which is preliminary data.</text>
</comment>
<dbReference type="SMART" id="SM00385">
    <property type="entry name" value="CYCLIN"/>
    <property type="match status" value="1"/>
</dbReference>
<feature type="compositionally biased region" description="Polar residues" evidence="5">
    <location>
        <begin position="369"/>
        <end position="378"/>
    </location>
</feature>